<sequence length="138" mass="14723">MQSSLKPLAVGACVSALATALLIAPASAAIPSMPTLTLTVQDQNMLIIPSTRTLGCDQYPETTAGTHPRREQSCGELAKVGGDFKKLPTNTEPKICTMEFNPVTARATGTYKGKRVEFKAVYSNPCVAASDSSDIFRW</sequence>
<feature type="signal peptide" evidence="7">
    <location>
        <begin position="1"/>
        <end position="28"/>
    </location>
</feature>
<dbReference type="OrthoDB" id="4567948at2"/>
<evidence type="ECO:0000313" key="9">
    <source>
        <dbReference type="EMBL" id="ALG08064.1"/>
    </source>
</evidence>
<keyword evidence="10" id="KW-1185">Reference proteome</keyword>
<accession>A0A0N9HX51</accession>
<evidence type="ECO:0000256" key="6">
    <source>
        <dbReference type="ARBA" id="ARBA00023157"/>
    </source>
</evidence>
<keyword evidence="4" id="KW-0646">Protease inhibitor</keyword>
<comment type="subcellular location">
    <subcellularLocation>
        <location evidence="1">Secreted</location>
    </subcellularLocation>
</comment>
<dbReference type="Proteomes" id="UP000063699">
    <property type="component" value="Chromosome"/>
</dbReference>
<dbReference type="InterPro" id="IPR036819">
    <property type="entry name" value="Subtilisin_inhibitor-like_sf"/>
</dbReference>
<dbReference type="KEGG" id="kphy:AOZ06_15085"/>
<keyword evidence="6" id="KW-1015">Disulfide bond</keyword>
<evidence type="ECO:0000256" key="1">
    <source>
        <dbReference type="ARBA" id="ARBA00004613"/>
    </source>
</evidence>
<dbReference type="GO" id="GO:0004867">
    <property type="term" value="F:serine-type endopeptidase inhibitor activity"/>
    <property type="evidence" value="ECO:0007669"/>
    <property type="project" value="UniProtKB-KW"/>
</dbReference>
<dbReference type="Pfam" id="PF00720">
    <property type="entry name" value="SSI"/>
    <property type="match status" value="1"/>
</dbReference>
<protein>
    <recommendedName>
        <fullName evidence="8">Subtilisin inhibitor domain-containing protein</fullName>
    </recommendedName>
</protein>
<dbReference type="GO" id="GO:0005576">
    <property type="term" value="C:extracellular region"/>
    <property type="evidence" value="ECO:0007669"/>
    <property type="project" value="UniProtKB-SubCell"/>
</dbReference>
<evidence type="ECO:0000256" key="4">
    <source>
        <dbReference type="ARBA" id="ARBA00022690"/>
    </source>
</evidence>
<name>A0A0N9HX51_9PSEU</name>
<evidence type="ECO:0000256" key="3">
    <source>
        <dbReference type="ARBA" id="ARBA00022525"/>
    </source>
</evidence>
<keyword evidence="5" id="KW-0722">Serine protease inhibitor</keyword>
<organism evidence="9 10">
    <name type="scientific">Kibdelosporangium phytohabitans</name>
    <dbReference type="NCBI Taxonomy" id="860235"/>
    <lineage>
        <taxon>Bacteria</taxon>
        <taxon>Bacillati</taxon>
        <taxon>Actinomycetota</taxon>
        <taxon>Actinomycetes</taxon>
        <taxon>Pseudonocardiales</taxon>
        <taxon>Pseudonocardiaceae</taxon>
        <taxon>Kibdelosporangium</taxon>
    </lineage>
</organism>
<dbReference type="SUPFAM" id="SSF55399">
    <property type="entry name" value="Subtilisin inhibitor"/>
    <property type="match status" value="1"/>
</dbReference>
<evidence type="ECO:0000256" key="5">
    <source>
        <dbReference type="ARBA" id="ARBA00022900"/>
    </source>
</evidence>
<dbReference type="Gene3D" id="3.30.350.10">
    <property type="entry name" value="Subtilisin inhibitor-like"/>
    <property type="match status" value="1"/>
</dbReference>
<feature type="domain" description="Subtilisin inhibitor" evidence="8">
    <location>
        <begin position="36"/>
        <end position="124"/>
    </location>
</feature>
<comment type="similarity">
    <text evidence="2">Belongs to the protease inhibitor I16 (SSI) family.</text>
</comment>
<dbReference type="EMBL" id="CP012752">
    <property type="protein sequence ID" value="ALG08064.1"/>
    <property type="molecule type" value="Genomic_DNA"/>
</dbReference>
<dbReference type="InterPro" id="IPR023549">
    <property type="entry name" value="Subtilisin_inhibitor"/>
</dbReference>
<evidence type="ECO:0000313" key="10">
    <source>
        <dbReference type="Proteomes" id="UP000063699"/>
    </source>
</evidence>
<dbReference type="STRING" id="860235.AOZ06_15085"/>
<evidence type="ECO:0000256" key="2">
    <source>
        <dbReference type="ARBA" id="ARBA00010472"/>
    </source>
</evidence>
<feature type="chain" id="PRO_5006035596" description="Subtilisin inhibitor domain-containing protein" evidence="7">
    <location>
        <begin position="29"/>
        <end position="138"/>
    </location>
</feature>
<gene>
    <name evidence="9" type="ORF">AOZ06_15085</name>
</gene>
<reference evidence="9 10" key="1">
    <citation type="submission" date="2015-07" db="EMBL/GenBank/DDBJ databases">
        <title>Genome sequencing of Kibdelosporangium phytohabitans.</title>
        <authorList>
            <person name="Qin S."/>
            <person name="Xing K."/>
        </authorList>
    </citation>
    <scope>NUCLEOTIDE SEQUENCE [LARGE SCALE GENOMIC DNA]</scope>
    <source>
        <strain evidence="9 10">KLBMP1111</strain>
    </source>
</reference>
<evidence type="ECO:0000259" key="8">
    <source>
        <dbReference type="Pfam" id="PF00720"/>
    </source>
</evidence>
<proteinExistence type="inferred from homology"/>
<keyword evidence="3" id="KW-0964">Secreted</keyword>
<dbReference type="AlphaFoldDB" id="A0A0N9HX51"/>
<keyword evidence="7" id="KW-0732">Signal</keyword>
<dbReference type="RefSeq" id="WP_054289971.1">
    <property type="nucleotide sequence ID" value="NZ_CP012752.1"/>
</dbReference>
<evidence type="ECO:0000256" key="7">
    <source>
        <dbReference type="SAM" id="SignalP"/>
    </source>
</evidence>